<organism evidence="4 5">
    <name type="scientific">Plasmodium inui San Antonio 1</name>
    <dbReference type="NCBI Taxonomy" id="1237626"/>
    <lineage>
        <taxon>Eukaryota</taxon>
        <taxon>Sar</taxon>
        <taxon>Alveolata</taxon>
        <taxon>Apicomplexa</taxon>
        <taxon>Aconoidasida</taxon>
        <taxon>Haemosporida</taxon>
        <taxon>Plasmodiidae</taxon>
        <taxon>Plasmodium</taxon>
        <taxon>Plasmodium (Plasmodium)</taxon>
    </lineage>
</organism>
<dbReference type="RefSeq" id="XP_008815666.1">
    <property type="nucleotide sequence ID" value="XM_008817444.1"/>
</dbReference>
<protein>
    <recommendedName>
        <fullName evidence="3">Merozoite surface protein C-terminal domain-containing protein</fullName>
    </recommendedName>
</protein>
<feature type="region of interest" description="Disordered" evidence="1">
    <location>
        <begin position="600"/>
        <end position="873"/>
    </location>
</feature>
<dbReference type="VEuPathDB" id="PlasmoDB:C922_01841"/>
<evidence type="ECO:0000313" key="4">
    <source>
        <dbReference type="EMBL" id="EUD67656.1"/>
    </source>
</evidence>
<feature type="compositionally biased region" description="Polar residues" evidence="1">
    <location>
        <begin position="781"/>
        <end position="817"/>
    </location>
</feature>
<reference evidence="4 5" key="1">
    <citation type="submission" date="2013-02" db="EMBL/GenBank/DDBJ databases">
        <title>The Genome Sequence of Plasmodium inui San Antonio 1.</title>
        <authorList>
            <consortium name="The Broad Institute Genome Sequencing Platform"/>
            <consortium name="The Broad Institute Genome Sequencing Center for Infectious Disease"/>
            <person name="Neafsey D."/>
            <person name="Cheeseman I."/>
            <person name="Volkman S."/>
            <person name="Adams J."/>
            <person name="Walker B."/>
            <person name="Young S.K."/>
            <person name="Zeng Q."/>
            <person name="Gargeya S."/>
            <person name="Fitzgerald M."/>
            <person name="Haas B."/>
            <person name="Abouelleil A."/>
            <person name="Alvarado L."/>
            <person name="Arachchi H.M."/>
            <person name="Berlin A.M."/>
            <person name="Chapman S.B."/>
            <person name="Dewar J."/>
            <person name="Goldberg J."/>
            <person name="Griggs A."/>
            <person name="Gujja S."/>
            <person name="Hansen M."/>
            <person name="Howarth C."/>
            <person name="Imamovic A."/>
            <person name="Larimer J."/>
            <person name="McCowan C."/>
            <person name="Murphy C."/>
            <person name="Neiman D."/>
            <person name="Pearson M."/>
            <person name="Priest M."/>
            <person name="Roberts A."/>
            <person name="Saif S."/>
            <person name="Shea T."/>
            <person name="Sisk P."/>
            <person name="Sykes S."/>
            <person name="Wortman J."/>
            <person name="Nusbaum C."/>
            <person name="Birren B."/>
        </authorList>
    </citation>
    <scope>NUCLEOTIDE SEQUENCE [LARGE SCALE GENOMIC DNA]</scope>
    <source>
        <strain evidence="4 5">San Antonio 1</strain>
    </source>
</reference>
<dbReference type="InterPro" id="IPR024781">
    <property type="entry name" value="MSP_C"/>
</dbReference>
<name>W7AQD9_9APIC</name>
<feature type="compositionally biased region" description="Low complexity" evidence="1">
    <location>
        <begin position="741"/>
        <end position="755"/>
    </location>
</feature>
<evidence type="ECO:0000259" key="3">
    <source>
        <dbReference type="Pfam" id="PF12948"/>
    </source>
</evidence>
<dbReference type="PANTHER" id="PTHR13595">
    <property type="entry name" value="ARL6IP4 PROTEIN"/>
    <property type="match status" value="1"/>
</dbReference>
<feature type="compositionally biased region" description="Low complexity" evidence="1">
    <location>
        <begin position="354"/>
        <end position="366"/>
    </location>
</feature>
<proteinExistence type="predicted"/>
<feature type="compositionally biased region" description="Low complexity" evidence="1">
    <location>
        <begin position="247"/>
        <end position="257"/>
    </location>
</feature>
<evidence type="ECO:0000256" key="1">
    <source>
        <dbReference type="SAM" id="MobiDB-lite"/>
    </source>
</evidence>
<feature type="compositionally biased region" description="Polar residues" evidence="1">
    <location>
        <begin position="717"/>
        <end position="733"/>
    </location>
</feature>
<feature type="compositionally biased region" description="Acidic residues" evidence="1">
    <location>
        <begin position="650"/>
        <end position="662"/>
    </location>
</feature>
<feature type="compositionally biased region" description="Acidic residues" evidence="1">
    <location>
        <begin position="162"/>
        <end position="236"/>
    </location>
</feature>
<sequence length="1009" mass="111933">MKKKIALFGSLFVLLSSSTVSSEKLGIQKKKKNLEEDDMHMLMKKLESLYKLSATNNSEDFNKEIEALKKQIDQQQQPGGDNEGESPGHLLESEAADDSGKETISGEDEEDSDSYDADFIGQGEKTITKGATGSVEKQEEDKNEEEEKKEEKEEEKKAEEEKKEEEEKEEEEEETDKEKEEEETDKEKEEEETDKEKEEEEEETDKEKEEEEEETDKEKEEEEETDKEKEEEEEETDKEHTSHQPDSEASPESAPESLKLGTPVLPSVITGHSTTTEGLSQTQSPATSANEGKNSEKLGNPPEARAESSPPDTTPGSSITPTTAPSPTGEVPSLPGAAPATQEAALSTQETPTQQAPSSAVAAPSGQSPPAPLTPPASTSSQTPPGSPPPVPSSRPASPGVIAPVVQCPNGCALEVKYLDKLYDELLKTTEGKDGIHVPLFHSKYNDFRKKYEHTMNEREYQIVKNLFEGFFKEGHSKCGCPVEFFKKLLNDAGLQKQFDNFMHGLYGFAKRHNYLRGERMTDRKLCEEVLKNVINLLNTIEIIGINLFFSSFICLFLLAQYPTWGADTPNGVPNLPNGQNNLLNSLKKKLDNLNEIMGDDVSEDSDEVNELEKHEEENVEVEQEEQQEEEEEEEEEDQDEEQKEGQKEDQEEDQDEDQEQQEEQHGDTLEYTLEDPKEGNEENENDPQKSTHLKKDADFMGKWSTVMANEEDEAKGQNSQEDAQRNSDTNTPPSKPVKGATEVVSTTEAATTLTNPKGTSGEVEQQRVQPSEVKPAGEQTGETENQTVVTPSGQSGTNTVDPQANPTPAAESQQEGPVTGGNQQGTSPPAGGPPQSPPAVSQGNKQPAVTSQTTSEVSPKPISAVTPPKTITNSDDVKIKYLDELYDEIMNISDRTNDINKQAYDSKYSTIKKKYKLSMNPVEYQIVKNLFNVGFKKEGETSVTTSLSEVFKKVLDDEKSQEQFDNFVEGLYGFAKRHSYLGKDGMDNTRYSDLLKNAISLMNTLEVN</sequence>
<feature type="compositionally biased region" description="Acidic residues" evidence="1">
    <location>
        <begin position="618"/>
        <end position="643"/>
    </location>
</feature>
<evidence type="ECO:0000313" key="5">
    <source>
        <dbReference type="Proteomes" id="UP000030640"/>
    </source>
</evidence>
<feature type="domain" description="Merozoite surface protein C-terminal" evidence="3">
    <location>
        <begin position="416"/>
        <end position="536"/>
    </location>
</feature>
<dbReference type="AlphaFoldDB" id="W7AQD9"/>
<evidence type="ECO:0000256" key="2">
    <source>
        <dbReference type="SAM" id="SignalP"/>
    </source>
</evidence>
<feature type="chain" id="PRO_5004891101" description="Merozoite surface protein C-terminal domain-containing protein" evidence="2">
    <location>
        <begin position="23"/>
        <end position="1009"/>
    </location>
</feature>
<feature type="region of interest" description="Disordered" evidence="1">
    <location>
        <begin position="68"/>
        <end position="398"/>
    </location>
</feature>
<feature type="compositionally biased region" description="Acidic residues" evidence="1">
    <location>
        <begin position="600"/>
        <end position="610"/>
    </location>
</feature>
<feature type="compositionally biased region" description="Basic and acidic residues" evidence="1">
    <location>
        <begin position="136"/>
        <end position="161"/>
    </location>
</feature>
<dbReference type="GeneID" id="20037115"/>
<feature type="compositionally biased region" description="Polar residues" evidence="1">
    <location>
        <begin position="344"/>
        <end position="353"/>
    </location>
</feature>
<keyword evidence="5" id="KW-1185">Reference proteome</keyword>
<feature type="compositionally biased region" description="Polar residues" evidence="1">
    <location>
        <begin position="756"/>
        <end position="770"/>
    </location>
</feature>
<keyword evidence="2" id="KW-0732">Signal</keyword>
<feature type="compositionally biased region" description="Basic and acidic residues" evidence="1">
    <location>
        <begin position="237"/>
        <end position="246"/>
    </location>
</feature>
<accession>W7AQD9</accession>
<feature type="domain" description="Merozoite surface protein C-terminal" evidence="3">
    <location>
        <begin position="880"/>
        <end position="1000"/>
    </location>
</feature>
<dbReference type="Proteomes" id="UP000030640">
    <property type="component" value="Unassembled WGS sequence"/>
</dbReference>
<dbReference type="Pfam" id="PF12948">
    <property type="entry name" value="MSP7_C"/>
    <property type="match status" value="2"/>
</dbReference>
<dbReference type="EMBL" id="KI965465">
    <property type="protein sequence ID" value="EUD67656.1"/>
    <property type="molecule type" value="Genomic_DNA"/>
</dbReference>
<feature type="compositionally biased region" description="Acidic residues" evidence="1">
    <location>
        <begin position="105"/>
        <end position="116"/>
    </location>
</feature>
<dbReference type="OrthoDB" id="387605at2759"/>
<feature type="compositionally biased region" description="Low complexity" evidence="1">
    <location>
        <begin position="308"/>
        <end position="328"/>
    </location>
</feature>
<feature type="compositionally biased region" description="Polar residues" evidence="1">
    <location>
        <begin position="270"/>
        <end position="292"/>
    </location>
</feature>
<feature type="signal peptide" evidence="2">
    <location>
        <begin position="1"/>
        <end position="22"/>
    </location>
</feature>
<gene>
    <name evidence="4" type="ORF">C922_01841</name>
</gene>
<feature type="compositionally biased region" description="Basic and acidic residues" evidence="1">
    <location>
        <begin position="663"/>
        <end position="700"/>
    </location>
</feature>
<feature type="compositionally biased region" description="Polar residues" evidence="1">
    <location>
        <begin position="845"/>
        <end position="858"/>
    </location>
</feature>